<dbReference type="Proteomes" id="UP000054047">
    <property type="component" value="Unassembled WGS sequence"/>
</dbReference>
<evidence type="ECO:0000256" key="1">
    <source>
        <dbReference type="SAM" id="MobiDB-lite"/>
    </source>
</evidence>
<evidence type="ECO:0000313" key="3">
    <source>
        <dbReference type="Proteomes" id="UP000054047"/>
    </source>
</evidence>
<sequence length="63" mass="7318">MEGLLAPARYIRRSTGVKVIKFMVSSCSFLLYRSTYRSHKLRRKTTRKPGTVTHKTNLEKDDS</sequence>
<evidence type="ECO:0000313" key="2">
    <source>
        <dbReference type="EMBL" id="KIH65798.1"/>
    </source>
</evidence>
<dbReference type="AlphaFoldDB" id="A0A0C2D7X5"/>
<gene>
    <name evidence="2" type="ORF">ANCDUO_03880</name>
</gene>
<reference evidence="2 3" key="1">
    <citation type="submission" date="2013-12" db="EMBL/GenBank/DDBJ databases">
        <title>Draft genome of the parsitic nematode Ancylostoma duodenale.</title>
        <authorList>
            <person name="Mitreva M."/>
        </authorList>
    </citation>
    <scope>NUCLEOTIDE SEQUENCE [LARGE SCALE GENOMIC DNA]</scope>
    <source>
        <strain evidence="2 3">Zhejiang</strain>
    </source>
</reference>
<name>A0A0C2D7X5_9BILA</name>
<dbReference type="EMBL" id="KN727390">
    <property type="protein sequence ID" value="KIH65798.1"/>
    <property type="molecule type" value="Genomic_DNA"/>
</dbReference>
<protein>
    <submittedName>
        <fullName evidence="2">Uncharacterized protein</fullName>
    </submittedName>
</protein>
<proteinExistence type="predicted"/>
<organism evidence="2 3">
    <name type="scientific">Ancylostoma duodenale</name>
    <dbReference type="NCBI Taxonomy" id="51022"/>
    <lineage>
        <taxon>Eukaryota</taxon>
        <taxon>Metazoa</taxon>
        <taxon>Ecdysozoa</taxon>
        <taxon>Nematoda</taxon>
        <taxon>Chromadorea</taxon>
        <taxon>Rhabditida</taxon>
        <taxon>Rhabditina</taxon>
        <taxon>Rhabditomorpha</taxon>
        <taxon>Strongyloidea</taxon>
        <taxon>Ancylostomatidae</taxon>
        <taxon>Ancylostomatinae</taxon>
        <taxon>Ancylostoma</taxon>
    </lineage>
</organism>
<feature type="region of interest" description="Disordered" evidence="1">
    <location>
        <begin position="41"/>
        <end position="63"/>
    </location>
</feature>
<accession>A0A0C2D7X5</accession>
<keyword evidence="3" id="KW-1185">Reference proteome</keyword>